<feature type="compositionally biased region" description="Low complexity" evidence="1">
    <location>
        <begin position="1"/>
        <end position="12"/>
    </location>
</feature>
<dbReference type="Proteomes" id="UP001250214">
    <property type="component" value="Unassembled WGS sequence"/>
</dbReference>
<organism evidence="3 4">
    <name type="scientific">Lipingzhangella rawalii</name>
    <dbReference type="NCBI Taxonomy" id="2055835"/>
    <lineage>
        <taxon>Bacteria</taxon>
        <taxon>Bacillati</taxon>
        <taxon>Actinomycetota</taxon>
        <taxon>Actinomycetes</taxon>
        <taxon>Streptosporangiales</taxon>
        <taxon>Nocardiopsidaceae</taxon>
        <taxon>Lipingzhangella</taxon>
    </lineage>
</organism>
<keyword evidence="2" id="KW-0812">Transmembrane</keyword>
<keyword evidence="2" id="KW-1133">Transmembrane helix</keyword>
<feature type="compositionally biased region" description="Low complexity" evidence="1">
    <location>
        <begin position="91"/>
        <end position="108"/>
    </location>
</feature>
<gene>
    <name evidence="3" type="ORF">RIF23_14265</name>
</gene>
<proteinExistence type="predicted"/>
<reference evidence="4" key="1">
    <citation type="submission" date="2023-07" db="EMBL/GenBank/DDBJ databases">
        <title>Novel species in the genus Lipingzhangella isolated from Sambhar Salt Lake.</title>
        <authorList>
            <person name="Jiya N."/>
            <person name="Kajale S."/>
            <person name="Sharma A."/>
        </authorList>
    </citation>
    <scope>NUCLEOTIDE SEQUENCE [LARGE SCALE GENOMIC DNA]</scope>
    <source>
        <strain evidence="4">LS1_29</strain>
    </source>
</reference>
<name>A0ABU2HA40_9ACTN</name>
<dbReference type="EMBL" id="JAVLVT010000006">
    <property type="protein sequence ID" value="MDS1271459.1"/>
    <property type="molecule type" value="Genomic_DNA"/>
</dbReference>
<protein>
    <submittedName>
        <fullName evidence="3">DUF6049 family protein</fullName>
    </submittedName>
</protein>
<dbReference type="InterPro" id="IPR046112">
    <property type="entry name" value="DUF6049"/>
</dbReference>
<feature type="region of interest" description="Disordered" evidence="1">
    <location>
        <begin position="815"/>
        <end position="874"/>
    </location>
</feature>
<evidence type="ECO:0000313" key="3">
    <source>
        <dbReference type="EMBL" id="MDS1271459.1"/>
    </source>
</evidence>
<feature type="region of interest" description="Disordered" evidence="1">
    <location>
        <begin position="1"/>
        <end position="21"/>
    </location>
</feature>
<feature type="compositionally biased region" description="Acidic residues" evidence="1">
    <location>
        <begin position="299"/>
        <end position="333"/>
    </location>
</feature>
<feature type="region of interest" description="Disordered" evidence="1">
    <location>
        <begin position="296"/>
        <end position="347"/>
    </location>
</feature>
<feature type="compositionally biased region" description="Polar residues" evidence="1">
    <location>
        <begin position="859"/>
        <end position="868"/>
    </location>
</feature>
<comment type="caution">
    <text evidence="3">The sequence shown here is derived from an EMBL/GenBank/DDBJ whole genome shotgun (WGS) entry which is preliminary data.</text>
</comment>
<feature type="transmembrane region" description="Helical" evidence="2">
    <location>
        <begin position="786"/>
        <end position="807"/>
    </location>
</feature>
<feature type="compositionally biased region" description="Low complexity" evidence="1">
    <location>
        <begin position="62"/>
        <end position="84"/>
    </location>
</feature>
<sequence length="874" mass="91679">MATTRVARAARTSYGGRLPKSGRELRGVRRLAHCAPAAVTAVALLPVLASSAPMTEQTLGGSATSSAASADAPAVSPVTAPATDNGDDPDSASSASSASSADSAAQDSSIEEPADALSVESITPMAVAEDATLTVSGTVTNTEDAPLDSVTVRLRYSSQPLTTRTSLAHHADGEAPQPQRFGTDESLDEALEPGDSVDYTLRIDMEDIDVQDFGVYPLTVDAVDSTGSTLGALDSFLPYTGSPDEEIEPTEIAWVWPLADRPQRADDDTYLGNELAEQLAPGGRLDRLLTLGLRADSQGADDDAEDEETESTDASEPDEDEPSGSEGSEDEDNGVGGAPPATRTDGIPLTWAVDPALVDDVSRMTSSYQVLQNPTAVPAQGEPRLEPHEPDPNAGAWLDRAQEGLAETSVVPSAYASPSIGSLVEADLEQDAIAAHRLATETLDERLDLDVGAERLWLPRKTADAASLELLAEEGATTFVFDDSALPAQDWAGHTPDAATVLTVGDDTEVTALATDRRLSEILGTPVATPGETTLAQQRYIAETALISAERPDTGQTVIAAPPATWNPTADLLSALVTATESLPWLEPVALEDLAEDAQPLDERQDLRAAEDSPARLSSAYLDQISDIRAEADLFSSILTEDDDPYRPAILRLESAAWAEEGAPAASARQQVATALEESMGSVRIMPGEPVTMASKSGEAPILVANDLPDHSVTVHLSVFSQNSERLAVGDYADTMEIAPGGKTTVYVPLSASVNGRTELEIGLHNADGEPISEDETTLPVNVTGLGTSALVISGFAALLLVALLMLRTIRRWRRKHTPASSADTSVQNSPEMRHNGDGPDDDSHSEDVNVAGDARINDASSSDSTTPGVDETP</sequence>
<evidence type="ECO:0000256" key="1">
    <source>
        <dbReference type="SAM" id="MobiDB-lite"/>
    </source>
</evidence>
<evidence type="ECO:0000256" key="2">
    <source>
        <dbReference type="SAM" id="Phobius"/>
    </source>
</evidence>
<dbReference type="Pfam" id="PF19516">
    <property type="entry name" value="DUF6049"/>
    <property type="match status" value="1"/>
</dbReference>
<keyword evidence="2" id="KW-0472">Membrane</keyword>
<feature type="compositionally biased region" description="Polar residues" evidence="1">
    <location>
        <begin position="819"/>
        <end position="831"/>
    </location>
</feature>
<evidence type="ECO:0000313" key="4">
    <source>
        <dbReference type="Proteomes" id="UP001250214"/>
    </source>
</evidence>
<keyword evidence="4" id="KW-1185">Reference proteome</keyword>
<feature type="region of interest" description="Disordered" evidence="1">
    <location>
        <begin position="56"/>
        <end position="116"/>
    </location>
</feature>
<feature type="compositionally biased region" description="Basic and acidic residues" evidence="1">
    <location>
        <begin position="832"/>
        <end position="848"/>
    </location>
</feature>
<accession>A0ABU2HA40</accession>